<sequence length="372" mass="40200">MPVAVQPPKLNIPSIDLSPTAGKTDDELAATLLEALNTVGFLHVLNPGAGLDLPHVRDIFAAGSELFELPLEQKEAVGFDVATGAGYTSMMGQITGAKAHRFRGDLKESFSIGPSTSASLPSLLPSESLVPRIEAFRRACFACGLRLLDLFTIALKTPDDDPKYFRSRHTYHNNESLRLIHYPSFPRATAEDEAAQGKETSWSQLKIGEQDIRAGAHQDFGSATLLFQSPPDEAGKPTAVEGLEIFVAQEDGPAEAPDGSGRKGWWIPAPQPEGLSEGGSILVNVGVSMEIWSGSQFKATWHRVVCPNPPELAAGEVLPGRKSVVFFMIPDHNVMLTPIDKSGRPAVAEGCMSSGDFYNLRMKRSYGKDEMK</sequence>
<keyword evidence="1" id="KW-0408">Iron</keyword>
<protein>
    <recommendedName>
        <fullName evidence="2">Fe2OG dioxygenase domain-containing protein</fullName>
    </recommendedName>
</protein>
<feature type="domain" description="Fe2OG dioxygenase" evidence="2">
    <location>
        <begin position="173"/>
        <end position="330"/>
    </location>
</feature>
<gene>
    <name evidence="3" type="ORF">BCR39DRAFT_39905</name>
</gene>
<organism evidence="3 4">
    <name type="scientific">Naematelia encephala</name>
    <dbReference type="NCBI Taxonomy" id="71784"/>
    <lineage>
        <taxon>Eukaryota</taxon>
        <taxon>Fungi</taxon>
        <taxon>Dikarya</taxon>
        <taxon>Basidiomycota</taxon>
        <taxon>Agaricomycotina</taxon>
        <taxon>Tremellomycetes</taxon>
        <taxon>Tremellales</taxon>
        <taxon>Naemateliaceae</taxon>
        <taxon>Naematelia</taxon>
    </lineage>
</organism>
<dbReference type="InterPro" id="IPR050231">
    <property type="entry name" value="Iron_ascorbate_oxido_reductase"/>
</dbReference>
<evidence type="ECO:0000256" key="1">
    <source>
        <dbReference type="RuleBase" id="RU003682"/>
    </source>
</evidence>
<evidence type="ECO:0000313" key="4">
    <source>
        <dbReference type="Proteomes" id="UP000193986"/>
    </source>
</evidence>
<dbReference type="GO" id="GO:0046872">
    <property type="term" value="F:metal ion binding"/>
    <property type="evidence" value="ECO:0007669"/>
    <property type="project" value="UniProtKB-KW"/>
</dbReference>
<dbReference type="InterPro" id="IPR044861">
    <property type="entry name" value="IPNS-like_FE2OG_OXY"/>
</dbReference>
<dbReference type="STRING" id="71784.A0A1Y2BMJ3"/>
<dbReference type="Proteomes" id="UP000193986">
    <property type="component" value="Unassembled WGS sequence"/>
</dbReference>
<comment type="caution">
    <text evidence="3">The sequence shown here is derived from an EMBL/GenBank/DDBJ whole genome shotgun (WGS) entry which is preliminary data.</text>
</comment>
<dbReference type="InParanoid" id="A0A1Y2BMJ3"/>
<dbReference type="Pfam" id="PF03171">
    <property type="entry name" value="2OG-FeII_Oxy"/>
    <property type="match status" value="1"/>
</dbReference>
<reference evidence="3 4" key="1">
    <citation type="submission" date="2016-07" db="EMBL/GenBank/DDBJ databases">
        <title>Pervasive Adenine N6-methylation of Active Genes in Fungi.</title>
        <authorList>
            <consortium name="DOE Joint Genome Institute"/>
            <person name="Mondo S.J."/>
            <person name="Dannebaum R.O."/>
            <person name="Kuo R.C."/>
            <person name="Labutti K."/>
            <person name="Haridas S."/>
            <person name="Kuo A."/>
            <person name="Salamov A."/>
            <person name="Ahrendt S.R."/>
            <person name="Lipzen A."/>
            <person name="Sullivan W."/>
            <person name="Andreopoulos W.B."/>
            <person name="Clum A."/>
            <person name="Lindquist E."/>
            <person name="Daum C."/>
            <person name="Ramamoorthy G.K."/>
            <person name="Gryganskyi A."/>
            <person name="Culley D."/>
            <person name="Magnuson J.K."/>
            <person name="James T.Y."/>
            <person name="O'Malley M.A."/>
            <person name="Stajich J.E."/>
            <person name="Spatafora J.W."/>
            <person name="Visel A."/>
            <person name="Grigoriev I.V."/>
        </authorList>
    </citation>
    <scope>NUCLEOTIDE SEQUENCE [LARGE SCALE GENOMIC DNA]</scope>
    <source>
        <strain evidence="3 4">68-887.2</strain>
    </source>
</reference>
<evidence type="ECO:0000259" key="2">
    <source>
        <dbReference type="PROSITE" id="PS51471"/>
    </source>
</evidence>
<dbReference type="PROSITE" id="PS51471">
    <property type="entry name" value="FE2OG_OXY"/>
    <property type="match status" value="1"/>
</dbReference>
<dbReference type="GO" id="GO:0016491">
    <property type="term" value="F:oxidoreductase activity"/>
    <property type="evidence" value="ECO:0007669"/>
    <property type="project" value="UniProtKB-KW"/>
</dbReference>
<dbReference type="PANTHER" id="PTHR47990">
    <property type="entry name" value="2-OXOGLUTARATE (2OG) AND FE(II)-DEPENDENT OXYGENASE SUPERFAMILY PROTEIN-RELATED"/>
    <property type="match status" value="1"/>
</dbReference>
<name>A0A1Y2BMJ3_9TREE</name>
<dbReference type="Pfam" id="PF14226">
    <property type="entry name" value="DIOX_N"/>
    <property type="match status" value="1"/>
</dbReference>
<keyword evidence="4" id="KW-1185">Reference proteome</keyword>
<dbReference type="InterPro" id="IPR005123">
    <property type="entry name" value="Oxoglu/Fe-dep_dioxygenase_dom"/>
</dbReference>
<dbReference type="InterPro" id="IPR027443">
    <property type="entry name" value="IPNS-like_sf"/>
</dbReference>
<evidence type="ECO:0000313" key="3">
    <source>
        <dbReference type="EMBL" id="ORY35920.1"/>
    </source>
</evidence>
<comment type="similarity">
    <text evidence="1">Belongs to the iron/ascorbate-dependent oxidoreductase family.</text>
</comment>
<dbReference type="OrthoDB" id="406156at2759"/>
<proteinExistence type="inferred from homology"/>
<accession>A0A1Y2BMJ3</accession>
<dbReference type="EMBL" id="MCFC01000001">
    <property type="protein sequence ID" value="ORY35920.1"/>
    <property type="molecule type" value="Genomic_DNA"/>
</dbReference>
<keyword evidence="1" id="KW-0479">Metal-binding</keyword>
<dbReference type="AlphaFoldDB" id="A0A1Y2BMJ3"/>
<dbReference type="InterPro" id="IPR026992">
    <property type="entry name" value="DIOX_N"/>
</dbReference>
<keyword evidence="1" id="KW-0560">Oxidoreductase</keyword>
<dbReference type="Gene3D" id="2.60.120.330">
    <property type="entry name" value="B-lactam Antibiotic, Isopenicillin N Synthase, Chain"/>
    <property type="match status" value="1"/>
</dbReference>
<dbReference type="SUPFAM" id="SSF51197">
    <property type="entry name" value="Clavaminate synthase-like"/>
    <property type="match status" value="1"/>
</dbReference>